<name>A0A077Z7B8_TRITR</name>
<evidence type="ECO:0000313" key="1">
    <source>
        <dbReference type="EMBL" id="CDW56377.1"/>
    </source>
</evidence>
<gene>
    <name evidence="1" type="ORF">TTRE_0000465401</name>
</gene>
<dbReference type="AlphaFoldDB" id="A0A077Z7B8"/>
<proteinExistence type="predicted"/>
<dbReference type="EMBL" id="HG806033">
    <property type="protein sequence ID" value="CDW56377.1"/>
    <property type="molecule type" value="Genomic_DNA"/>
</dbReference>
<reference evidence="1" key="2">
    <citation type="submission" date="2014-03" db="EMBL/GenBank/DDBJ databases">
        <title>The whipworm genome and dual-species transcriptomics of an intimate host-pathogen interaction.</title>
        <authorList>
            <person name="Foth B.J."/>
            <person name="Tsai I.J."/>
            <person name="Reid A.J."/>
            <person name="Bancroft A.J."/>
            <person name="Nichol S."/>
            <person name="Tracey A."/>
            <person name="Holroyd N."/>
            <person name="Cotton J.A."/>
            <person name="Stanley E.J."/>
            <person name="Zarowiecki M."/>
            <person name="Liu J.Z."/>
            <person name="Huckvale T."/>
            <person name="Cooper P.J."/>
            <person name="Grencis R.K."/>
            <person name="Berriman M."/>
        </authorList>
    </citation>
    <scope>NUCLEOTIDE SEQUENCE [LARGE SCALE GENOMIC DNA]</scope>
</reference>
<dbReference type="Proteomes" id="UP000030665">
    <property type="component" value="Unassembled WGS sequence"/>
</dbReference>
<keyword evidence="2" id="KW-1185">Reference proteome</keyword>
<dbReference type="STRING" id="36087.A0A077Z7B8"/>
<organism evidence="1 2">
    <name type="scientific">Trichuris trichiura</name>
    <name type="common">Whipworm</name>
    <name type="synonym">Trichocephalus trichiurus</name>
    <dbReference type="NCBI Taxonomy" id="36087"/>
    <lineage>
        <taxon>Eukaryota</taxon>
        <taxon>Metazoa</taxon>
        <taxon>Ecdysozoa</taxon>
        <taxon>Nematoda</taxon>
        <taxon>Enoplea</taxon>
        <taxon>Dorylaimia</taxon>
        <taxon>Trichinellida</taxon>
        <taxon>Trichuridae</taxon>
        <taxon>Trichuris</taxon>
    </lineage>
</organism>
<protein>
    <submittedName>
        <fullName evidence="1">Uncharacterized protein</fullName>
    </submittedName>
</protein>
<evidence type="ECO:0000313" key="2">
    <source>
        <dbReference type="Proteomes" id="UP000030665"/>
    </source>
</evidence>
<reference evidence="1" key="1">
    <citation type="submission" date="2014-01" db="EMBL/GenBank/DDBJ databases">
        <authorList>
            <person name="Aslett M."/>
        </authorList>
    </citation>
    <scope>NUCLEOTIDE SEQUENCE</scope>
</reference>
<sequence>MIEGDIRERIEDHGESFTNKELEELLQSPTGNDDDVMEYTEAQSPSHWTLSKFACIFWQAQALKGMTAEYDPSMEGGVMVNEEKRLH</sequence>
<accession>A0A077Z7B8</accession>